<organism evidence="2">
    <name type="scientific">marine metagenome</name>
    <dbReference type="NCBI Taxonomy" id="408172"/>
    <lineage>
        <taxon>unclassified sequences</taxon>
        <taxon>metagenomes</taxon>
        <taxon>ecological metagenomes</taxon>
    </lineage>
</organism>
<dbReference type="Pfam" id="PF01425">
    <property type="entry name" value="Amidase"/>
    <property type="match status" value="1"/>
</dbReference>
<dbReference type="PROSITE" id="PS00571">
    <property type="entry name" value="AMIDASES"/>
    <property type="match status" value="1"/>
</dbReference>
<accession>A0A382Q391</accession>
<dbReference type="PANTHER" id="PTHR11895:SF7">
    <property type="entry name" value="GLUTAMYL-TRNA(GLN) AMIDOTRANSFERASE SUBUNIT A, MITOCHONDRIAL"/>
    <property type="match status" value="1"/>
</dbReference>
<feature type="non-terminal residue" evidence="2">
    <location>
        <position position="336"/>
    </location>
</feature>
<dbReference type="InterPro" id="IPR036928">
    <property type="entry name" value="AS_sf"/>
</dbReference>
<dbReference type="GO" id="GO:0003824">
    <property type="term" value="F:catalytic activity"/>
    <property type="evidence" value="ECO:0007669"/>
    <property type="project" value="InterPro"/>
</dbReference>
<dbReference type="InterPro" id="IPR020556">
    <property type="entry name" value="Amidase_CS"/>
</dbReference>
<dbReference type="PANTHER" id="PTHR11895">
    <property type="entry name" value="TRANSAMIDASE"/>
    <property type="match status" value="1"/>
</dbReference>
<name>A0A382Q391_9ZZZZ</name>
<protein>
    <recommendedName>
        <fullName evidence="1">Amidase domain-containing protein</fullName>
    </recommendedName>
</protein>
<dbReference type="InterPro" id="IPR000120">
    <property type="entry name" value="Amidase"/>
</dbReference>
<reference evidence="2" key="1">
    <citation type="submission" date="2018-05" db="EMBL/GenBank/DDBJ databases">
        <authorList>
            <person name="Lanie J.A."/>
            <person name="Ng W.-L."/>
            <person name="Kazmierczak K.M."/>
            <person name="Andrzejewski T.M."/>
            <person name="Davidsen T.M."/>
            <person name="Wayne K.J."/>
            <person name="Tettelin H."/>
            <person name="Glass J.I."/>
            <person name="Rusch D."/>
            <person name="Podicherti R."/>
            <person name="Tsui H.-C.T."/>
            <person name="Winkler M.E."/>
        </authorList>
    </citation>
    <scope>NUCLEOTIDE SEQUENCE</scope>
</reference>
<sequence>KRTTIGSAIYENWVPDFDALVVENLEAAGGIMVGKTTTPEFAFSSKTFSELWGVTRNPWNPERTPGGSSGGSAAAVASGCVPLAEGSDAGGSVRIPASHSGCVGLKPHSGRIPFEWLPTQWDTMFCHGPLSRTIDDASLFLDICQGPDERDHNTLSPALDVPIPTPSDLSGMHLALNVDLGCYAIDPDVEANLRASAKVLEDAGAVIEEVELPWTREFPEVWWDYWCAFEAAHFGHHLDEWRDRMTPIIVEAMERGAKLSAVDLMKTEVIYTQAWMALMPILERCDALLCPTESIPAPSVDYDEFVSIDEAPGGKYVNMDMTMQFNALMLPALSVP</sequence>
<dbReference type="Gene3D" id="3.90.1300.10">
    <property type="entry name" value="Amidase signature (AS) domain"/>
    <property type="match status" value="1"/>
</dbReference>
<proteinExistence type="predicted"/>
<evidence type="ECO:0000259" key="1">
    <source>
        <dbReference type="Pfam" id="PF01425"/>
    </source>
</evidence>
<dbReference type="SUPFAM" id="SSF75304">
    <property type="entry name" value="Amidase signature (AS) enzymes"/>
    <property type="match status" value="1"/>
</dbReference>
<feature type="domain" description="Amidase" evidence="1">
    <location>
        <begin position="2"/>
        <end position="336"/>
    </location>
</feature>
<feature type="non-terminal residue" evidence="2">
    <location>
        <position position="1"/>
    </location>
</feature>
<dbReference type="AlphaFoldDB" id="A0A382Q391"/>
<dbReference type="EMBL" id="UINC01111651">
    <property type="protein sequence ID" value="SVC80019.1"/>
    <property type="molecule type" value="Genomic_DNA"/>
</dbReference>
<gene>
    <name evidence="2" type="ORF">METZ01_LOCUS332873</name>
</gene>
<evidence type="ECO:0000313" key="2">
    <source>
        <dbReference type="EMBL" id="SVC80019.1"/>
    </source>
</evidence>
<dbReference type="InterPro" id="IPR023631">
    <property type="entry name" value="Amidase_dom"/>
</dbReference>